<proteinExistence type="predicted"/>
<dbReference type="EMBL" id="AODF01000001">
    <property type="protein sequence ID" value="EUJ33957.1"/>
    <property type="molecule type" value="Genomic_DNA"/>
</dbReference>
<keyword evidence="2" id="KW-1185">Reference proteome</keyword>
<protein>
    <submittedName>
        <fullName evidence="1">Rhamnulokinase</fullName>
    </submittedName>
</protein>
<dbReference type="InterPro" id="IPR043129">
    <property type="entry name" value="ATPase_NBD"/>
</dbReference>
<comment type="caution">
    <text evidence="1">The sequence shown here is derived from an EMBL/GenBank/DDBJ whole genome shotgun (WGS) entry which is preliminary data.</text>
</comment>
<evidence type="ECO:0000313" key="1">
    <source>
        <dbReference type="EMBL" id="EUJ33957.1"/>
    </source>
</evidence>
<gene>
    <name evidence="1" type="ORF">MFLO_02045</name>
</gene>
<dbReference type="Proteomes" id="UP000019249">
    <property type="component" value="Unassembled WGS sequence"/>
</dbReference>
<organism evidence="1 2">
    <name type="scientific">Listeria floridensis FSL S10-1187</name>
    <dbReference type="NCBI Taxonomy" id="1265817"/>
    <lineage>
        <taxon>Bacteria</taxon>
        <taxon>Bacillati</taxon>
        <taxon>Bacillota</taxon>
        <taxon>Bacilli</taxon>
        <taxon>Bacillales</taxon>
        <taxon>Listeriaceae</taxon>
        <taxon>Listeria</taxon>
    </lineage>
</organism>
<dbReference type="Gene3D" id="3.30.420.40">
    <property type="match status" value="1"/>
</dbReference>
<reference evidence="1 2" key="1">
    <citation type="journal article" date="2014" name="Int. J. Syst. Evol. Microbiol.">
        <title>Listeria floridensis sp. nov., Listeria aquatica sp. nov., Listeria cornellensis sp. nov., Listeria riparia sp. nov. and Listeria grandensis sp. nov., from agricultural and natural environments.</title>
        <authorList>
            <person name="den Bakker H.C."/>
            <person name="Warchocki S."/>
            <person name="Wright E.M."/>
            <person name="Allred A.F."/>
            <person name="Ahlstrom C."/>
            <person name="Manuel C.S."/>
            <person name="Stasiewicz M.J."/>
            <person name="Burrell A."/>
            <person name="Roof S."/>
            <person name="Strawn L."/>
            <person name="Fortes E.D."/>
            <person name="Nightingale K.K."/>
            <person name="Kephart D."/>
            <person name="Wiedmann M."/>
        </authorList>
    </citation>
    <scope>NUCLEOTIDE SEQUENCE [LARGE SCALE GENOMIC DNA]</scope>
    <source>
        <strain evidence="1 2">FSL S10-1187</strain>
    </source>
</reference>
<sequence length="75" mass="8552">MKNYVAIDIGASSGRLLLGKVESEKLMLSEVHRFKNGFAFRGGHDRWDIEALIAEIFTGLAKVKKNGHHRMHFRD</sequence>
<dbReference type="SUPFAM" id="SSF53067">
    <property type="entry name" value="Actin-like ATPase domain"/>
    <property type="match status" value="1"/>
</dbReference>
<accession>A0ABN0RIY9</accession>
<evidence type="ECO:0000313" key="2">
    <source>
        <dbReference type="Proteomes" id="UP000019249"/>
    </source>
</evidence>
<name>A0ABN0RIY9_9LIST</name>